<evidence type="ECO:0000256" key="3">
    <source>
        <dbReference type="ARBA" id="ARBA00022840"/>
    </source>
</evidence>
<dbReference type="PRINTS" id="PR00304">
    <property type="entry name" value="TCOMPLEXTCP1"/>
</dbReference>
<dbReference type="RefSeq" id="XP_013908202.1">
    <property type="nucleotide sequence ID" value="XM_014052727.1"/>
</dbReference>
<dbReference type="SUPFAM" id="SSF48592">
    <property type="entry name" value="GroEL equatorial domain-like"/>
    <property type="match status" value="1"/>
</dbReference>
<keyword evidence="2 5" id="KW-0547">Nucleotide-binding</keyword>
<dbReference type="InterPro" id="IPR027409">
    <property type="entry name" value="GroEL-like_apical_dom_sf"/>
</dbReference>
<comment type="similarity">
    <text evidence="1 5">Belongs to the TCP-1 chaperonin family.</text>
</comment>
<dbReference type="Pfam" id="PF00118">
    <property type="entry name" value="Cpn60_TCP1"/>
    <property type="match status" value="1"/>
</dbReference>
<evidence type="ECO:0000256" key="1">
    <source>
        <dbReference type="ARBA" id="ARBA00008020"/>
    </source>
</evidence>
<dbReference type="PANTHER" id="PTHR14667">
    <property type="entry name" value="BARDET-BIEDL SYNDROME 10 PROTEIN"/>
    <property type="match status" value="1"/>
</dbReference>
<evidence type="ECO:0000313" key="7">
    <source>
        <dbReference type="RefSeq" id="XP_013908202.1"/>
    </source>
</evidence>
<dbReference type="InterPro" id="IPR017998">
    <property type="entry name" value="Chaperone_TCP-1"/>
</dbReference>
<dbReference type="GeneID" id="106538279"/>
<proteinExistence type="inferred from homology"/>
<protein>
    <submittedName>
        <fullName evidence="7">Bardet-Biedl syndrome 10 protein</fullName>
    </submittedName>
</protein>
<dbReference type="KEGG" id="tsr:106538279"/>
<keyword evidence="3 5" id="KW-0067">ATP-binding</keyword>
<dbReference type="GO" id="GO:0005524">
    <property type="term" value="F:ATP binding"/>
    <property type="evidence" value="ECO:0007669"/>
    <property type="project" value="UniProtKB-KW"/>
</dbReference>
<dbReference type="Gene3D" id="3.30.260.10">
    <property type="entry name" value="TCP-1-like chaperonin intermediate domain"/>
    <property type="match status" value="1"/>
</dbReference>
<dbReference type="GO" id="GO:0051131">
    <property type="term" value="P:chaperone-mediated protein complex assembly"/>
    <property type="evidence" value="ECO:0007669"/>
    <property type="project" value="InterPro"/>
</dbReference>
<dbReference type="PANTHER" id="PTHR14667:SF2">
    <property type="entry name" value="BARDET-BIEDL SYNDROME 10 PROTEIN"/>
    <property type="match status" value="1"/>
</dbReference>
<dbReference type="AlphaFoldDB" id="A0A6I9X2Y7"/>
<dbReference type="Gene3D" id="3.50.7.10">
    <property type="entry name" value="GroEL"/>
    <property type="match status" value="1"/>
</dbReference>
<dbReference type="InterPro" id="IPR042619">
    <property type="entry name" value="BBS10"/>
</dbReference>
<dbReference type="InterPro" id="IPR002423">
    <property type="entry name" value="Cpn60/GroEL/TCP-1"/>
</dbReference>
<reference evidence="7" key="1">
    <citation type="submission" date="2025-08" db="UniProtKB">
        <authorList>
            <consortium name="RefSeq"/>
        </authorList>
    </citation>
    <scope>IDENTIFICATION</scope>
    <source>
        <tissue evidence="7">Skeletal muscle</tissue>
    </source>
</reference>
<organism evidence="6 7">
    <name type="scientific">Thamnophis sirtalis</name>
    <dbReference type="NCBI Taxonomy" id="35019"/>
    <lineage>
        <taxon>Eukaryota</taxon>
        <taxon>Metazoa</taxon>
        <taxon>Chordata</taxon>
        <taxon>Craniata</taxon>
        <taxon>Vertebrata</taxon>
        <taxon>Euteleostomi</taxon>
        <taxon>Lepidosauria</taxon>
        <taxon>Squamata</taxon>
        <taxon>Bifurcata</taxon>
        <taxon>Unidentata</taxon>
        <taxon>Episquamata</taxon>
        <taxon>Toxicofera</taxon>
        <taxon>Serpentes</taxon>
        <taxon>Colubroidea</taxon>
        <taxon>Colubridae</taxon>
        <taxon>Natricinae</taxon>
        <taxon>Thamnophis</taxon>
    </lineage>
</organism>
<dbReference type="InterPro" id="IPR027410">
    <property type="entry name" value="TCP-1-like_intermed_sf"/>
</dbReference>
<dbReference type="InterPro" id="IPR027413">
    <property type="entry name" value="GROEL-like_equatorial_sf"/>
</dbReference>
<sequence>MATSARLELGRLAQEAAALAGVVRGSLGPHGGQVLLTRPTGEVLLSRDGRRVLEALNVDSPTARIMIACISTHCNLFGDGAKTFIILLSDLLRQFEKLNKRDQGKYCSLKHISQFLVKIQTNILDHIMTQDLKKHFWSIFSASASDTRRNMELVLEPYFCGKVGSNRQMFLTHLTCDFYFKVTAGKNQNEALYLVNECFAELHTTVTGLPFSDSRILDGLLLHRDFAVYCPTEGDKKIIIITEPIHSSLSELGIEVVITAENQFKASETWITKRTETLLQHMQDNDIKVILSGVKQHDIVHRYGKNNGISIVDCLLTEEISFICKITGISPFKPSLDNINHEITQTAVAKFCQPFHLGTKRFVHIGFAKTSTIQLYCMILCGPVHGVTEQHASAFREAFKMLQQMFTAIHLSQNCDSELENHSLLNSLNKTQQHSSPHQTLFQEHNYWRTFQANTKHLAPCGLKMEKHSASFSVVDENTLHSSSYNTSTIVMPSVDLMHGIKSSLFQKRDDDLVDCQTASLKPKVQKERLQMTENELLEDKQPVFNIVDKNVQLQVSTARCARLLKYEENYQRGNQNYSDSCIELGSVLPVGGLFEILLHYYLSNYAKQCQSSNTSIICSILADVLLSIPKTLCMTQKRNAFPQLCLQVTSALKSNQQLLPNQKFLESVSCKYHLIASVLQCAAQLLSVDLIISIKRLPQKAEESDSEVDG</sequence>
<accession>A0A6I9X2Y7</accession>
<dbReference type="Proteomes" id="UP000504617">
    <property type="component" value="Unplaced"/>
</dbReference>
<evidence type="ECO:0000256" key="5">
    <source>
        <dbReference type="RuleBase" id="RU004187"/>
    </source>
</evidence>
<dbReference type="SUPFAM" id="SSF52029">
    <property type="entry name" value="GroEL apical domain-like"/>
    <property type="match status" value="1"/>
</dbReference>
<keyword evidence="4 5" id="KW-0143">Chaperone</keyword>
<name>A0A6I9X2Y7_9SAUR</name>
<dbReference type="CTD" id="79738"/>
<dbReference type="GO" id="GO:0140662">
    <property type="term" value="F:ATP-dependent protein folding chaperone"/>
    <property type="evidence" value="ECO:0007669"/>
    <property type="project" value="InterPro"/>
</dbReference>
<evidence type="ECO:0000256" key="4">
    <source>
        <dbReference type="ARBA" id="ARBA00023186"/>
    </source>
</evidence>
<gene>
    <name evidence="7" type="primary">BBS10</name>
</gene>
<keyword evidence="6" id="KW-1185">Reference proteome</keyword>
<evidence type="ECO:0000313" key="6">
    <source>
        <dbReference type="Proteomes" id="UP000504617"/>
    </source>
</evidence>
<evidence type="ECO:0000256" key="2">
    <source>
        <dbReference type="ARBA" id="ARBA00022741"/>
    </source>
</evidence>
<dbReference type="Gene3D" id="1.10.560.10">
    <property type="entry name" value="GroEL-like equatorial domain"/>
    <property type="match status" value="2"/>
</dbReference>
<dbReference type="OrthoDB" id="9393833at2759"/>